<dbReference type="RefSeq" id="WP_106929117.1">
    <property type="nucleotide sequence ID" value="NZ_PYFT01000001.1"/>
</dbReference>
<dbReference type="InterPro" id="IPR011047">
    <property type="entry name" value="Quinoprotein_ADH-like_sf"/>
</dbReference>
<evidence type="ECO:0000313" key="3">
    <source>
        <dbReference type="EMBL" id="PSR53952.1"/>
    </source>
</evidence>
<reference evidence="3 4" key="1">
    <citation type="submission" date="2018-03" db="EMBL/GenBank/DDBJ databases">
        <title>Adhaeribacter sp. HMF7605 Genome sequencing and assembly.</title>
        <authorList>
            <person name="Kang H."/>
            <person name="Kang J."/>
            <person name="Cha I."/>
            <person name="Kim H."/>
            <person name="Joh K."/>
        </authorList>
    </citation>
    <scope>NUCLEOTIDE SEQUENCE [LARGE SCALE GENOMIC DNA]</scope>
    <source>
        <strain evidence="3 4">HMF7605</strain>
    </source>
</reference>
<evidence type="ECO:0000259" key="2">
    <source>
        <dbReference type="Pfam" id="PF18962"/>
    </source>
</evidence>
<dbReference type="Proteomes" id="UP000240357">
    <property type="component" value="Unassembled WGS sequence"/>
</dbReference>
<dbReference type="EMBL" id="PYFT01000001">
    <property type="protein sequence ID" value="PSR53952.1"/>
    <property type="molecule type" value="Genomic_DNA"/>
</dbReference>
<sequence>MQKQFTRFHQWCGMRPSRVNFYGCWVSMFLALSIALPITTFAQNKLWDKTLGGDKDERLNVMIATPDGGYLLGGYSTSDKNGDKSEPNRGIASENGSYSSDYWVVKINAAGQKVWDKTYGGNHSDNLTALIATPDGGYLLGGVSDSDSGGDKSQGKKDTNFSDLIGDYWIIKVDSNGKKIWDRTFGGNKLDELTALATTPDGGYLVGGNSYSGKSGDKSSIAPGSWLLKIDSAGKKVWDMNYSYLFNVRQIKNLPNGGYVLGGSGSSSEGKTGYTVGKINAAGNTLWNKTYGGDLPNNLYSLLLTADGGYILGGYSESGKSGDKTSTYVGYWVVKLNANGEKVWDKSYGGSYQDNFRDMVAAPDGGYLLGGTSIRGKGGDKTEDKRGYWVVKINEKGTKLWEKTFGGLTSYFYLTSLVATTDTNFLLGGYSNSGINGDKSEPNNGEANYDNNDYWIVKVSDTNKKSQTITFAKQPLTKTLGDAPFTLSAQASSGLPVNFSLVSGPATLNNNTLTLTGTGLVIVKASQSGNATYSAAPAATQTIIVDSSSPVTKLWDKTYGGIYNDRLTDLLATPDGGHLIEGVSRLNLSLEPGFSIIKINKDGKPEWRKDLGGDSDTRLFKGITTNDGGYLFGGSTHLQSLDDDSYEFLVVKTTSDGTKVWEKRFHGPGILADLIATPDGGYLLGGKTNEYEGKDKSEKSRGKTDYWVVKIDAMGNKLWDKTLGGTESEELASLIVAPDGGYLIGGSSYSGQGGDKSEAGTIDESGNPTADYWVVKIDTQGKKLWDKTFRGNKDDNLRALAIAAEGGYLLAGTSLSGKGHDKSEPQKSGCTDLGYGECADYWVIRINNQGAKLWDKTLGTGSREDLARVLATSDGGYLLAGSSFANINNDKSQFKRGGSDYWVLKINSSGAKVWDKTYGGSGYENLSGLVTTTDGNYLLGGTSISETNGDKEAPRLDKHPSQVGDFWLVKIKDESTQTNSAWNLRYGGTGNEGFTSIIKTSDGGYLSGGYTNSGISGDKTQSSQGKNDYWIVKTDAKGKKLWDKRYGGSGDDYLNRIIQTQDGGYLLAGSSLSGISGDKSQASRGNRDFWIIKISSTGVKQWDKRYGGSGYDELKKVIQLSSGEYILAGYSNSPASGDKSQGSQGGNDYWLVKISNTGTKIWDKRYGGSLNETLTGIVQTSDNGFLLGGSSLSGKNGNKSEVSRGNSDFWLVRIDKNGDKLWDKTYGGSGEDEAYSLGNAGSNFFISGQSDSPAGADKTRDSQGVIDFWFIKVTGSGEKVWDKRFGGSGADELRASIQTSDGGYILAGKSYSNKSGNKRQDSQGSSDYWIVKTDADGMYQWSKTFGGSGAEELRAVIQTSDNGLLLAGKSDSGVSGDRTQPSQGGFDYWLVKVDPETMPIVAEREVLATEKSVALFEKMLLQAYPNPAKEQVTVKFSLPLTQKATVKIYDSQGREVSTLFQGEVQANQLYQVQWPATNHQAGLYFLQLQTPTLRQQQKLLLTK</sequence>
<dbReference type="OrthoDB" id="922614at2"/>
<dbReference type="Gene3D" id="2.60.40.4070">
    <property type="match status" value="1"/>
</dbReference>
<comment type="caution">
    <text evidence="3">The sequence shown here is derived from an EMBL/GenBank/DDBJ whole genome shotgun (WGS) entry which is preliminary data.</text>
</comment>
<keyword evidence="1" id="KW-1133">Transmembrane helix</keyword>
<dbReference type="SUPFAM" id="SSF50998">
    <property type="entry name" value="Quinoprotein alcohol dehydrogenase-like"/>
    <property type="match status" value="1"/>
</dbReference>
<dbReference type="Pfam" id="PF18962">
    <property type="entry name" value="Por_Secre_tail"/>
    <property type="match status" value="1"/>
</dbReference>
<name>A0A2T2YEM2_9BACT</name>
<dbReference type="InterPro" id="IPR026444">
    <property type="entry name" value="Secre_tail"/>
</dbReference>
<dbReference type="PANTHER" id="PTHR42754:SF1">
    <property type="entry name" value="LIPOPROTEIN"/>
    <property type="match status" value="1"/>
</dbReference>
<dbReference type="SUPFAM" id="SSF50969">
    <property type="entry name" value="YVTN repeat-like/Quinoprotein amine dehydrogenase"/>
    <property type="match status" value="1"/>
</dbReference>
<feature type="transmembrane region" description="Helical" evidence="1">
    <location>
        <begin position="21"/>
        <end position="42"/>
    </location>
</feature>
<evidence type="ECO:0000313" key="4">
    <source>
        <dbReference type="Proteomes" id="UP000240357"/>
    </source>
</evidence>
<organism evidence="3 4">
    <name type="scientific">Adhaeribacter arboris</name>
    <dbReference type="NCBI Taxonomy" id="2072846"/>
    <lineage>
        <taxon>Bacteria</taxon>
        <taxon>Pseudomonadati</taxon>
        <taxon>Bacteroidota</taxon>
        <taxon>Cytophagia</taxon>
        <taxon>Cytophagales</taxon>
        <taxon>Hymenobacteraceae</taxon>
        <taxon>Adhaeribacter</taxon>
    </lineage>
</organism>
<keyword evidence="4" id="KW-1185">Reference proteome</keyword>
<keyword evidence="1" id="KW-0472">Membrane</keyword>
<gene>
    <name evidence="3" type="ORF">AHMF7605_10695</name>
</gene>
<accession>A0A2T2YEM2</accession>
<keyword evidence="1" id="KW-0812">Transmembrane</keyword>
<dbReference type="InterPro" id="IPR011044">
    <property type="entry name" value="Quino_amine_DH_bsu"/>
</dbReference>
<dbReference type="PANTHER" id="PTHR42754">
    <property type="entry name" value="ENDOGLUCANASE"/>
    <property type="match status" value="1"/>
</dbReference>
<proteinExistence type="predicted"/>
<evidence type="ECO:0000256" key="1">
    <source>
        <dbReference type="SAM" id="Phobius"/>
    </source>
</evidence>
<feature type="domain" description="Secretion system C-terminal sorting" evidence="2">
    <location>
        <begin position="1424"/>
        <end position="1499"/>
    </location>
</feature>
<dbReference type="NCBIfam" id="TIGR04183">
    <property type="entry name" value="Por_Secre_tail"/>
    <property type="match status" value="1"/>
</dbReference>
<protein>
    <recommendedName>
        <fullName evidence="2">Secretion system C-terminal sorting domain-containing protein</fullName>
    </recommendedName>
</protein>